<dbReference type="Gene3D" id="3.30.450.40">
    <property type="match status" value="1"/>
</dbReference>
<evidence type="ECO:0000313" key="2">
    <source>
        <dbReference type="Proteomes" id="UP001438953"/>
    </source>
</evidence>
<accession>A0ABV1SFU5</accession>
<dbReference type="InterPro" id="IPR007435">
    <property type="entry name" value="DUF484"/>
</dbReference>
<organism evidence="1 2">
    <name type="scientific">Thioclava kandeliae</name>
    <dbReference type="NCBI Taxonomy" id="3070818"/>
    <lineage>
        <taxon>Bacteria</taxon>
        <taxon>Pseudomonadati</taxon>
        <taxon>Pseudomonadota</taxon>
        <taxon>Alphaproteobacteria</taxon>
        <taxon>Rhodobacterales</taxon>
        <taxon>Paracoccaceae</taxon>
        <taxon>Thioclava</taxon>
    </lineage>
</organism>
<protein>
    <submittedName>
        <fullName evidence="1">DUF484 family protein</fullName>
    </submittedName>
</protein>
<name>A0ABV1SFU5_9RHOB</name>
<dbReference type="Pfam" id="PF04340">
    <property type="entry name" value="DUF484"/>
    <property type="match status" value="1"/>
</dbReference>
<evidence type="ECO:0000313" key="1">
    <source>
        <dbReference type="EMBL" id="MER5171776.1"/>
    </source>
</evidence>
<comment type="caution">
    <text evidence="1">The sequence shown here is derived from an EMBL/GenBank/DDBJ whole genome shotgun (WGS) entry which is preliminary data.</text>
</comment>
<dbReference type="RefSeq" id="WP_339114237.1">
    <property type="nucleotide sequence ID" value="NZ_JAYWLC010000005.1"/>
</dbReference>
<reference evidence="1 2" key="2">
    <citation type="submission" date="2024-06" db="EMBL/GenBank/DDBJ databases">
        <title>Thioclava kandeliae sp. nov. from a rhizosphere soil sample of Kandelia candel in a mangrove.</title>
        <authorList>
            <person name="Mu T."/>
        </authorList>
    </citation>
    <scope>NUCLEOTIDE SEQUENCE [LARGE SCALE GENOMIC DNA]</scope>
    <source>
        <strain evidence="1 2">CPCC 100088</strain>
    </source>
</reference>
<dbReference type="EMBL" id="JAYWLC010000005">
    <property type="protein sequence ID" value="MER5171776.1"/>
    <property type="molecule type" value="Genomic_DNA"/>
</dbReference>
<gene>
    <name evidence="1" type="ORF">VSX56_08295</name>
</gene>
<proteinExistence type="predicted"/>
<keyword evidence="2" id="KW-1185">Reference proteome</keyword>
<dbReference type="Proteomes" id="UP001438953">
    <property type="component" value="Unassembled WGS sequence"/>
</dbReference>
<sequence length="238" mass="26156">MTQAGLTQPLREKILSDPDLILDDPALMQVLIGADDVIGAGKVVDLRSVAMRRLESRLDRLEDTHRSVIAAAYENLAGTYQIHRAVLSLLAPLEFRGFLAVLHEEVAEILEVQSIRLVLETHQSEADPALRHMGKVLCLAEPGFSAEYMRDGRHASQDPILLRKTPEAGTPVHDTRPDSQSEAIRSEAVLALDLGAGRLPAMLVLGSNDPNRFKVSQGTDLLGFFGAVFERMMQRFLG</sequence>
<reference evidence="1 2" key="1">
    <citation type="submission" date="2024-01" db="EMBL/GenBank/DDBJ databases">
        <authorList>
            <person name="Deng Y."/>
            <person name="Su J."/>
        </authorList>
    </citation>
    <scope>NUCLEOTIDE SEQUENCE [LARGE SCALE GENOMIC DNA]</scope>
    <source>
        <strain evidence="1 2">CPCC 100088</strain>
    </source>
</reference>
<dbReference type="InterPro" id="IPR029016">
    <property type="entry name" value="GAF-like_dom_sf"/>
</dbReference>